<keyword evidence="2" id="KW-1185">Reference proteome</keyword>
<accession>I6WB60</accession>
<dbReference type="EMBL" id="JX123262">
    <property type="protein sequence ID" value="AFN39155.1"/>
    <property type="molecule type" value="Genomic_DNA"/>
</dbReference>
<evidence type="ECO:0000313" key="2">
    <source>
        <dbReference type="Proteomes" id="UP000009016"/>
    </source>
</evidence>
<sequence length="134" mass="15824">MRIQDAHPHLNEVVSKLHSRMLERDDLDNLDPYPNNIGEIISSLLEEVGMDNDLRLECVYLNEYSDAIKLVFFLRRKWGKNTDVSFEHFRESLIVKSTGLARNNITPEDMAVTDKEDKLSLYKRIRKELEREFK</sequence>
<organism evidence="1 2">
    <name type="scientific">Aeromonas phage CC2</name>
    <dbReference type="NCBI Taxonomy" id="1204516"/>
    <lineage>
        <taxon>Viruses</taxon>
        <taxon>Duplodnaviria</taxon>
        <taxon>Heunggongvirae</taxon>
        <taxon>Uroviricota</taxon>
        <taxon>Caudoviricetes</taxon>
        <taxon>Pantevenvirales</taxon>
        <taxon>Straboviridae</taxon>
        <taxon>Emmerichvirinae</taxon>
        <taxon>Ceceduovirus</taxon>
        <taxon>Ceceduovirus cc2</taxon>
    </lineage>
</organism>
<dbReference type="KEGG" id="vg:14016207"/>
<dbReference type="RefSeq" id="YP_007010274.1">
    <property type="nucleotide sequence ID" value="NC_019538.1"/>
</dbReference>
<reference evidence="1 2" key="1">
    <citation type="journal article" date="2012" name="J. Virol.">
        <title>Complete Genome Sequence of Aeromonas hydrophila Phage CC2.</title>
        <authorList>
            <person name="Shen C.J."/>
            <person name="Liu Y.J."/>
            <person name="Lu C.P."/>
        </authorList>
    </citation>
    <scope>NUCLEOTIDE SEQUENCE [LARGE SCALE GENOMIC DNA]</scope>
</reference>
<dbReference type="Proteomes" id="UP000009016">
    <property type="component" value="Segment"/>
</dbReference>
<proteinExistence type="predicted"/>
<dbReference type="GeneID" id="14016207"/>
<protein>
    <submittedName>
        <fullName evidence="1">Uncharacterized protein</fullName>
    </submittedName>
</protein>
<gene>
    <name evidence="1" type="ORF">CC2_248</name>
</gene>
<name>I6WB60_9CAUD</name>
<evidence type="ECO:0000313" key="1">
    <source>
        <dbReference type="EMBL" id="AFN39155.1"/>
    </source>
</evidence>